<comment type="catalytic activity">
    <reaction evidence="7">
        <text>L-threonyl-[protein] + ATP = O-phospho-L-threonyl-[protein] + ADP + H(+)</text>
        <dbReference type="Rhea" id="RHEA:46608"/>
        <dbReference type="Rhea" id="RHEA-COMP:11060"/>
        <dbReference type="Rhea" id="RHEA-COMP:11605"/>
        <dbReference type="ChEBI" id="CHEBI:15378"/>
        <dbReference type="ChEBI" id="CHEBI:30013"/>
        <dbReference type="ChEBI" id="CHEBI:30616"/>
        <dbReference type="ChEBI" id="CHEBI:61977"/>
        <dbReference type="ChEBI" id="CHEBI:456216"/>
        <dbReference type="EC" id="2.7.11.1"/>
    </reaction>
</comment>
<evidence type="ECO:0000256" key="6">
    <source>
        <dbReference type="ARBA" id="ARBA00022840"/>
    </source>
</evidence>
<dbReference type="PRINTS" id="PR01217">
    <property type="entry name" value="PRICHEXTENSN"/>
</dbReference>
<dbReference type="PROSITE" id="PS50011">
    <property type="entry name" value="PROTEIN_KINASE_DOM"/>
    <property type="match status" value="1"/>
</dbReference>
<dbReference type="PANTHER" id="PTHR43289">
    <property type="entry name" value="MITOGEN-ACTIVATED PROTEIN KINASE KINASE KINASE 20-RELATED"/>
    <property type="match status" value="1"/>
</dbReference>
<evidence type="ECO:0000256" key="7">
    <source>
        <dbReference type="ARBA" id="ARBA00047899"/>
    </source>
</evidence>
<dbReference type="SUPFAM" id="SSF56112">
    <property type="entry name" value="Protein kinase-like (PK-like)"/>
    <property type="match status" value="1"/>
</dbReference>
<feature type="region of interest" description="Disordered" evidence="9">
    <location>
        <begin position="292"/>
        <end position="318"/>
    </location>
</feature>
<accession>A0A5M3W5W0</accession>
<evidence type="ECO:0000259" key="10">
    <source>
        <dbReference type="PROSITE" id="PS50011"/>
    </source>
</evidence>
<gene>
    <name evidence="11" type="ORF">Acor_65050</name>
</gene>
<dbReference type="AlphaFoldDB" id="A0A5M3W5W0"/>
<evidence type="ECO:0000313" key="11">
    <source>
        <dbReference type="EMBL" id="GES04437.1"/>
    </source>
</evidence>
<feature type="compositionally biased region" description="Low complexity" evidence="9">
    <location>
        <begin position="419"/>
        <end position="431"/>
    </location>
</feature>
<evidence type="ECO:0000256" key="5">
    <source>
        <dbReference type="ARBA" id="ARBA00022777"/>
    </source>
</evidence>
<evidence type="ECO:0000256" key="9">
    <source>
        <dbReference type="SAM" id="MobiDB-lite"/>
    </source>
</evidence>
<dbReference type="PROSITE" id="PS00108">
    <property type="entry name" value="PROTEIN_KINASE_ST"/>
    <property type="match status" value="1"/>
</dbReference>
<dbReference type="RefSeq" id="WP_155340530.1">
    <property type="nucleotide sequence ID" value="NZ_BAAABN010000024.1"/>
</dbReference>
<keyword evidence="3" id="KW-0808">Transferase</keyword>
<comment type="caution">
    <text evidence="11">The sequence shown here is derived from an EMBL/GenBank/DDBJ whole genome shotgun (WGS) entry which is preliminary data.</text>
</comment>
<sequence>MSHPLLGNRYRLTARIAAGGMGEVWRANDELLHREVAVKLLRAHVATDPSFRARFRSEARFTAGLSDAAIAQVFDYGEEDDTAYLVMELVHGEALSAILARNGRLSAEVTLDVIAQAARGLNVAHRAGIIHRDIKPGNLLITNDGMVKITDFGIARALEAAPVTQTGTVLGTAQYVSPEQASGTTLTPATDIYSLGVVAYECLAGRPPFTAETQVAIALHHLNDPPPPLPESVPPPLRGLVAAMLAKDPAMRPASARELGDRALVLRDSLAGGGGEALSGLTDPAGFPVTGAVTRVGAPPSGGPGTVRSYVPPPLPPEQKRRMPPLALALVGVALALGLSTIAILELRDSGAPANDGKPTQVIPVSEVPTPRKSPSPKPTKPTASVPSSRPTPPPSATVSTTATPTPSPSPSPSPTPSTPTATPSETQTPSETPPTPSITPSASSLSNEETP</sequence>
<dbReference type="Proteomes" id="UP000334990">
    <property type="component" value="Unassembled WGS sequence"/>
</dbReference>
<organism evidence="11 12">
    <name type="scientific">Acrocarpospora corrugata</name>
    <dbReference type="NCBI Taxonomy" id="35763"/>
    <lineage>
        <taxon>Bacteria</taxon>
        <taxon>Bacillati</taxon>
        <taxon>Actinomycetota</taxon>
        <taxon>Actinomycetes</taxon>
        <taxon>Streptosporangiales</taxon>
        <taxon>Streptosporangiaceae</taxon>
        <taxon>Acrocarpospora</taxon>
    </lineage>
</organism>
<keyword evidence="5 11" id="KW-0418">Kinase</keyword>
<dbReference type="EC" id="2.7.11.1" evidence="1"/>
<name>A0A5M3W5W0_9ACTN</name>
<dbReference type="Gene3D" id="3.30.200.20">
    <property type="entry name" value="Phosphorylase Kinase, domain 1"/>
    <property type="match status" value="1"/>
</dbReference>
<feature type="domain" description="Protein kinase" evidence="10">
    <location>
        <begin position="10"/>
        <end position="264"/>
    </location>
</feature>
<keyword evidence="6" id="KW-0067">ATP-binding</keyword>
<proteinExistence type="predicted"/>
<dbReference type="FunFam" id="3.30.200.20:FF:000035">
    <property type="entry name" value="Serine/threonine protein kinase Stk1"/>
    <property type="match status" value="1"/>
</dbReference>
<reference evidence="11 12" key="1">
    <citation type="submission" date="2019-10" db="EMBL/GenBank/DDBJ databases">
        <title>Whole genome shotgun sequence of Acrocarpospora corrugata NBRC 13972.</title>
        <authorList>
            <person name="Ichikawa N."/>
            <person name="Kimura A."/>
            <person name="Kitahashi Y."/>
            <person name="Komaki H."/>
            <person name="Oguchi A."/>
        </authorList>
    </citation>
    <scope>NUCLEOTIDE SEQUENCE [LARGE SCALE GENOMIC DNA]</scope>
    <source>
        <strain evidence="11 12">NBRC 13972</strain>
    </source>
</reference>
<dbReference type="InterPro" id="IPR000719">
    <property type="entry name" value="Prot_kinase_dom"/>
</dbReference>
<dbReference type="OrthoDB" id="9762169at2"/>
<feature type="region of interest" description="Disordered" evidence="9">
    <location>
        <begin position="351"/>
        <end position="452"/>
    </location>
</feature>
<dbReference type="Gene3D" id="1.10.510.10">
    <property type="entry name" value="Transferase(Phosphotransferase) domain 1"/>
    <property type="match status" value="1"/>
</dbReference>
<dbReference type="GO" id="GO:0005524">
    <property type="term" value="F:ATP binding"/>
    <property type="evidence" value="ECO:0007669"/>
    <property type="project" value="UniProtKB-KW"/>
</dbReference>
<evidence type="ECO:0000256" key="8">
    <source>
        <dbReference type="ARBA" id="ARBA00048679"/>
    </source>
</evidence>
<dbReference type="Pfam" id="PF00069">
    <property type="entry name" value="Pkinase"/>
    <property type="match status" value="1"/>
</dbReference>
<evidence type="ECO:0000256" key="3">
    <source>
        <dbReference type="ARBA" id="ARBA00022679"/>
    </source>
</evidence>
<keyword evidence="12" id="KW-1185">Reference proteome</keyword>
<comment type="catalytic activity">
    <reaction evidence="8">
        <text>L-seryl-[protein] + ATP = O-phospho-L-seryl-[protein] + ADP + H(+)</text>
        <dbReference type="Rhea" id="RHEA:17989"/>
        <dbReference type="Rhea" id="RHEA-COMP:9863"/>
        <dbReference type="Rhea" id="RHEA-COMP:11604"/>
        <dbReference type="ChEBI" id="CHEBI:15378"/>
        <dbReference type="ChEBI" id="CHEBI:29999"/>
        <dbReference type="ChEBI" id="CHEBI:30616"/>
        <dbReference type="ChEBI" id="CHEBI:83421"/>
        <dbReference type="ChEBI" id="CHEBI:456216"/>
        <dbReference type="EC" id="2.7.11.1"/>
    </reaction>
</comment>
<dbReference type="CDD" id="cd14014">
    <property type="entry name" value="STKc_PknB_like"/>
    <property type="match status" value="1"/>
</dbReference>
<keyword evidence="4" id="KW-0547">Nucleotide-binding</keyword>
<protein>
    <recommendedName>
        <fullName evidence="1">non-specific serine/threonine protein kinase</fullName>
        <ecNumber evidence="1">2.7.11.1</ecNumber>
    </recommendedName>
</protein>
<feature type="compositionally biased region" description="Pro residues" evidence="9">
    <location>
        <begin position="406"/>
        <end position="418"/>
    </location>
</feature>
<dbReference type="InterPro" id="IPR011009">
    <property type="entry name" value="Kinase-like_dom_sf"/>
</dbReference>
<dbReference type="InterPro" id="IPR008271">
    <property type="entry name" value="Ser/Thr_kinase_AS"/>
</dbReference>
<evidence type="ECO:0000256" key="2">
    <source>
        <dbReference type="ARBA" id="ARBA00022527"/>
    </source>
</evidence>
<evidence type="ECO:0000256" key="4">
    <source>
        <dbReference type="ARBA" id="ARBA00022741"/>
    </source>
</evidence>
<evidence type="ECO:0000313" key="12">
    <source>
        <dbReference type="Proteomes" id="UP000334990"/>
    </source>
</evidence>
<dbReference type="EMBL" id="BLAD01000081">
    <property type="protein sequence ID" value="GES04437.1"/>
    <property type="molecule type" value="Genomic_DNA"/>
</dbReference>
<evidence type="ECO:0000256" key="1">
    <source>
        <dbReference type="ARBA" id="ARBA00012513"/>
    </source>
</evidence>
<dbReference type="SMART" id="SM00220">
    <property type="entry name" value="S_TKc"/>
    <property type="match status" value="1"/>
</dbReference>
<dbReference type="PANTHER" id="PTHR43289:SF6">
    <property type="entry name" value="SERINE_THREONINE-PROTEIN KINASE NEKL-3"/>
    <property type="match status" value="1"/>
</dbReference>
<keyword evidence="2" id="KW-0723">Serine/threonine-protein kinase</keyword>
<dbReference type="FunFam" id="1.10.510.10:FF:000021">
    <property type="entry name" value="Serine/threonine protein kinase"/>
    <property type="match status" value="1"/>
</dbReference>
<dbReference type="GO" id="GO:0004674">
    <property type="term" value="F:protein serine/threonine kinase activity"/>
    <property type="evidence" value="ECO:0007669"/>
    <property type="project" value="UniProtKB-KW"/>
</dbReference>
<dbReference type="GO" id="GO:0045717">
    <property type="term" value="P:negative regulation of fatty acid biosynthetic process"/>
    <property type="evidence" value="ECO:0007669"/>
    <property type="project" value="UniProtKB-ARBA"/>
</dbReference>